<dbReference type="Gene3D" id="3.40.920.10">
    <property type="entry name" value="Pyruvate-ferredoxin oxidoreductase, PFOR, domain III"/>
    <property type="match status" value="1"/>
</dbReference>
<dbReference type="eggNOG" id="COG1014">
    <property type="taxonomic scope" value="Bacteria"/>
</dbReference>
<dbReference type="OrthoDB" id="9789125at2"/>
<dbReference type="RefSeq" id="WP_013277448.1">
    <property type="nucleotide sequence ID" value="NC_014378.1"/>
</dbReference>
<dbReference type="InterPro" id="IPR002869">
    <property type="entry name" value="Pyrv_flavodox_OxRed_cen"/>
</dbReference>
<keyword evidence="4" id="KW-1185">Reference proteome</keyword>
<protein>
    <submittedName>
        <fullName evidence="3">Pyruvate/ketoisovalerate oxidoreductase</fullName>
    </submittedName>
</protein>
<dbReference type="AlphaFoldDB" id="D9QUU3"/>
<evidence type="ECO:0000313" key="4">
    <source>
        <dbReference type="Proteomes" id="UP000001661"/>
    </source>
</evidence>
<gene>
    <name evidence="3" type="ordered locus">Acear_0456</name>
</gene>
<dbReference type="Pfam" id="PF01558">
    <property type="entry name" value="POR"/>
    <property type="match status" value="1"/>
</dbReference>
<dbReference type="KEGG" id="aar:Acear_0456"/>
<evidence type="ECO:0000259" key="2">
    <source>
        <dbReference type="Pfam" id="PF01558"/>
    </source>
</evidence>
<reference evidence="3 4" key="1">
    <citation type="journal article" date="2010" name="Stand. Genomic Sci.">
        <title>Complete genome sequence of Acetohalobium arabaticum type strain (Z-7288).</title>
        <authorList>
            <person name="Sikorski J."/>
            <person name="Lapidus A."/>
            <person name="Chertkov O."/>
            <person name="Lucas S."/>
            <person name="Copeland A."/>
            <person name="Glavina Del Rio T."/>
            <person name="Nolan M."/>
            <person name="Tice H."/>
            <person name="Cheng J.F."/>
            <person name="Han C."/>
            <person name="Brambilla E."/>
            <person name="Pitluck S."/>
            <person name="Liolios K."/>
            <person name="Ivanova N."/>
            <person name="Mavromatis K."/>
            <person name="Mikhailova N."/>
            <person name="Pati A."/>
            <person name="Bruce D."/>
            <person name="Detter C."/>
            <person name="Tapia R."/>
            <person name="Goodwin L."/>
            <person name="Chen A."/>
            <person name="Palaniappan K."/>
            <person name="Land M."/>
            <person name="Hauser L."/>
            <person name="Chang Y.J."/>
            <person name="Jeffries C.D."/>
            <person name="Rohde M."/>
            <person name="Goker M."/>
            <person name="Spring S."/>
            <person name="Woyke T."/>
            <person name="Bristow J."/>
            <person name="Eisen J.A."/>
            <person name="Markowitz V."/>
            <person name="Hugenholtz P."/>
            <person name="Kyrpides N.C."/>
            <person name="Klenk H.P."/>
        </authorList>
    </citation>
    <scope>NUCLEOTIDE SEQUENCE [LARGE SCALE GENOMIC DNA]</scope>
    <source>
        <strain evidence="4">ATCC 49924 / DSM 5501 / Z-7288</strain>
    </source>
</reference>
<dbReference type="InterPro" id="IPR019752">
    <property type="entry name" value="Pyrv/ketoisovalerate_OxRed_cat"/>
</dbReference>
<dbReference type="Proteomes" id="UP000001661">
    <property type="component" value="Chromosome"/>
</dbReference>
<name>D9QUU3_ACEAZ</name>
<keyword evidence="3" id="KW-0670">Pyruvate</keyword>
<feature type="domain" description="Pyruvate/ketoisovalerate oxidoreductase catalytic" evidence="2">
    <location>
        <begin position="14"/>
        <end position="175"/>
    </location>
</feature>
<organism evidence="3 4">
    <name type="scientific">Acetohalobium arabaticum (strain ATCC 49924 / DSM 5501 / Z-7288)</name>
    <dbReference type="NCBI Taxonomy" id="574087"/>
    <lineage>
        <taxon>Bacteria</taxon>
        <taxon>Bacillati</taxon>
        <taxon>Bacillota</taxon>
        <taxon>Clostridia</taxon>
        <taxon>Halanaerobiales</taxon>
        <taxon>Halobacteroidaceae</taxon>
        <taxon>Acetohalobium</taxon>
    </lineage>
</organism>
<keyword evidence="1" id="KW-0560">Oxidoreductase</keyword>
<sequence>MSKEQCEIILSGVGGQGLISSGAILGEAASVYEDKFTTMTKTYGVSARGGFSKSDVLISDEFVSYFKALNPDVILILDNKAYPEVKDKISEETLVIINSNEVDNYNPDLGNVYSFPLSEMAFEIGSLLTLNIIALGFIAGKTNIISKEALKKVVKKKYPAEKAVELNMKAIEKGFSLV</sequence>
<dbReference type="EMBL" id="CP002105">
    <property type="protein sequence ID" value="ADL12002.1"/>
    <property type="molecule type" value="Genomic_DNA"/>
</dbReference>
<accession>D9QUU3</accession>
<dbReference type="PANTHER" id="PTHR42730">
    <property type="entry name" value="2-OXOGLUTARATE SYNTHASE SUBUNIT KORC"/>
    <property type="match status" value="1"/>
</dbReference>
<dbReference type="HOGENOM" id="CLU_087284_0_1_9"/>
<dbReference type="GO" id="GO:0016903">
    <property type="term" value="F:oxidoreductase activity, acting on the aldehyde or oxo group of donors"/>
    <property type="evidence" value="ECO:0007669"/>
    <property type="project" value="InterPro"/>
</dbReference>
<dbReference type="SUPFAM" id="SSF53323">
    <property type="entry name" value="Pyruvate-ferredoxin oxidoreductase, PFOR, domain III"/>
    <property type="match status" value="1"/>
</dbReference>
<dbReference type="InterPro" id="IPR052554">
    <property type="entry name" value="2-oxoglutarate_synth_KorC"/>
</dbReference>
<proteinExistence type="predicted"/>
<dbReference type="STRING" id="574087.Acear_0456"/>
<evidence type="ECO:0000256" key="1">
    <source>
        <dbReference type="ARBA" id="ARBA00023002"/>
    </source>
</evidence>
<dbReference type="PANTHER" id="PTHR42730:SF1">
    <property type="entry name" value="2-OXOGLUTARATE SYNTHASE SUBUNIT KORC"/>
    <property type="match status" value="1"/>
</dbReference>
<evidence type="ECO:0000313" key="3">
    <source>
        <dbReference type="EMBL" id="ADL12002.1"/>
    </source>
</evidence>